<keyword evidence="4" id="KW-0119">Carbohydrate metabolism</keyword>
<dbReference type="SUPFAM" id="SSF51556">
    <property type="entry name" value="Metallo-dependent hydrolases"/>
    <property type="match status" value="1"/>
</dbReference>
<evidence type="ECO:0000256" key="4">
    <source>
        <dbReference type="PIRNR" id="PIRNR038994"/>
    </source>
</evidence>
<dbReference type="PANTHER" id="PTHR11113">
    <property type="entry name" value="N-ACETYLGLUCOSAMINE-6-PHOSPHATE DEACETYLASE"/>
    <property type="match status" value="1"/>
</dbReference>
<comment type="caution">
    <text evidence="5">The sequence shown here is derived from an EMBL/GenBank/DDBJ whole genome shotgun (WGS) entry which is preliminary data.</text>
</comment>
<dbReference type="Gene3D" id="3.20.20.140">
    <property type="entry name" value="Metal-dependent hydrolases"/>
    <property type="match status" value="1"/>
</dbReference>
<comment type="similarity">
    <text evidence="1 4">Belongs to the metallo-dependent hydrolases superfamily. NagA family.</text>
</comment>
<evidence type="ECO:0000256" key="1">
    <source>
        <dbReference type="ARBA" id="ARBA00010716"/>
    </source>
</evidence>
<proteinExistence type="inferred from homology"/>
<evidence type="ECO:0000313" key="5">
    <source>
        <dbReference type="EMBL" id="GLC84092.1"/>
    </source>
</evidence>
<dbReference type="EMBL" id="BRZC01000003">
    <property type="protein sequence ID" value="GLC84092.1"/>
    <property type="molecule type" value="Genomic_DNA"/>
</dbReference>
<keyword evidence="6" id="KW-1185">Reference proteome</keyword>
<gene>
    <name evidence="5" type="ORF">MIAR_06800</name>
</gene>
<protein>
    <submittedName>
        <fullName evidence="5">N-acetylglucosamine-6-phosphate deacetylase</fullName>
    </submittedName>
</protein>
<evidence type="ECO:0000313" key="6">
    <source>
        <dbReference type="Proteomes" id="UP001165068"/>
    </source>
</evidence>
<sequence length="378" mass="39230">MLTLQGRDLTSGAGLVLEISDGLITAMRTGDEVAPDAPWIAPGLVDLQVNGFGDGDANATRPSAEEITRMARALAARGVTRFLPTVITASREQMRARIGAIADACRDPLTAAMVAGIHVEGPSLSEQDGPRGVHPLEHIRPPDVRELDSWLEAADGLLRIVTLSPHHPGTVDAVTHLVQHGVRVSVGHTHADEEQITAAVDAGASLCTHLGNGAHAALPRHPNYIWTQLAEGRLAAGVIADGHHLPASTLKAMIAAKRDHGVFLVSDAVATPRTLVEDGVSTVGGGVALAADGALRHVASGFLAGSVQALDIGVANAAGILGSLADAVRLASIVPSLLLDGRDPWRVGARADVLRFSWQPGDMAITPVSVHVAGERVR</sequence>
<keyword evidence="2" id="KW-0479">Metal-binding</keyword>
<accession>A0ABQ5NEN0</accession>
<dbReference type="PIRSF" id="PIRSF038994">
    <property type="entry name" value="NagA"/>
    <property type="match status" value="1"/>
</dbReference>
<keyword evidence="3 4" id="KW-0378">Hydrolase</keyword>
<dbReference type="Proteomes" id="UP001165068">
    <property type="component" value="Unassembled WGS sequence"/>
</dbReference>
<reference evidence="5" key="1">
    <citation type="submission" date="2022-08" db="EMBL/GenBank/DDBJ databases">
        <title>Draft genome sequence of Microbacterium arabinogalactanolyticum JCM 9171.</title>
        <authorList>
            <person name="Fujita K."/>
            <person name="Ishiwata A."/>
            <person name="Fushinobu S."/>
        </authorList>
    </citation>
    <scope>NUCLEOTIDE SEQUENCE</scope>
    <source>
        <strain evidence="5">JCM 9171</strain>
    </source>
</reference>
<evidence type="ECO:0000256" key="2">
    <source>
        <dbReference type="ARBA" id="ARBA00022723"/>
    </source>
</evidence>
<dbReference type="InterPro" id="IPR032466">
    <property type="entry name" value="Metal_Hydrolase"/>
</dbReference>
<name>A0ABQ5NEN0_9MICO</name>
<dbReference type="InterPro" id="IPR003764">
    <property type="entry name" value="GlcNAc_6-P_deAcase"/>
</dbReference>
<organism evidence="5 6">
    <name type="scientific">Microbacterium arabinogalactanolyticum</name>
    <dbReference type="NCBI Taxonomy" id="69365"/>
    <lineage>
        <taxon>Bacteria</taxon>
        <taxon>Bacillati</taxon>
        <taxon>Actinomycetota</taxon>
        <taxon>Actinomycetes</taxon>
        <taxon>Micrococcales</taxon>
        <taxon>Microbacteriaceae</taxon>
        <taxon>Microbacterium</taxon>
    </lineage>
</organism>
<dbReference type="RefSeq" id="WP_285631334.1">
    <property type="nucleotide sequence ID" value="NZ_BAAAUK010000003.1"/>
</dbReference>
<evidence type="ECO:0000256" key="3">
    <source>
        <dbReference type="ARBA" id="ARBA00022801"/>
    </source>
</evidence>
<dbReference type="PANTHER" id="PTHR11113:SF14">
    <property type="entry name" value="N-ACETYLGLUCOSAMINE-6-PHOSPHATE DEACETYLASE"/>
    <property type="match status" value="1"/>
</dbReference>